<evidence type="ECO:0000259" key="2">
    <source>
        <dbReference type="Pfam" id="PF07811"/>
    </source>
</evidence>
<organism evidence="3 4">
    <name type="scientific">Brachybacterium kimchii</name>
    <dbReference type="NCBI Taxonomy" id="2942909"/>
    <lineage>
        <taxon>Bacteria</taxon>
        <taxon>Bacillati</taxon>
        <taxon>Actinomycetota</taxon>
        <taxon>Actinomycetes</taxon>
        <taxon>Micrococcales</taxon>
        <taxon>Dermabacteraceae</taxon>
        <taxon>Brachybacterium</taxon>
    </lineage>
</organism>
<dbReference type="Pfam" id="PF07811">
    <property type="entry name" value="TadE"/>
    <property type="match status" value="1"/>
</dbReference>
<accession>A0ABY4NBA7</accession>
<keyword evidence="4" id="KW-1185">Reference proteome</keyword>
<evidence type="ECO:0000256" key="1">
    <source>
        <dbReference type="SAM" id="Phobius"/>
    </source>
</evidence>
<dbReference type="Proteomes" id="UP001055868">
    <property type="component" value="Plasmid pCBA3104-01"/>
</dbReference>
<dbReference type="RefSeq" id="WP_249481252.1">
    <property type="nucleotide sequence ID" value="NZ_CP097219.1"/>
</dbReference>
<name>A0ABY4NBA7_9MICO</name>
<geneLocation type="plasmid" evidence="3 4">
    <name>pCBA3104-01</name>
</geneLocation>
<dbReference type="EMBL" id="CP097219">
    <property type="protein sequence ID" value="UQN31828.1"/>
    <property type="molecule type" value="Genomic_DNA"/>
</dbReference>
<keyword evidence="1" id="KW-0472">Membrane</keyword>
<proteinExistence type="predicted"/>
<sequence length="155" mass="16691">MTLGWRKTLRSSMPASSQDAASAIQLRSSAPSWRRRLEQGKVTESAIIFPLTIGLLFVIIQAGIWGYARSLAAYSAREGATAEASYQSTQSSETVTRAALADSAHGVLRSYTVTSTHSADSVTVTVRGHALSLMSPLEMPFIEQTVTVPVEDYVP</sequence>
<keyword evidence="3" id="KW-0614">Plasmid</keyword>
<gene>
    <name evidence="3" type="ORF">M4486_19755</name>
</gene>
<keyword evidence="1" id="KW-1133">Transmembrane helix</keyword>
<reference evidence="3" key="1">
    <citation type="submission" date="2022-05" db="EMBL/GenBank/DDBJ databases">
        <title>Genomic analysis of Brachybacterium sp. CBA3104.</title>
        <authorList>
            <person name="Roh S.W."/>
            <person name="Kim Y.B."/>
            <person name="Kim Y."/>
        </authorList>
    </citation>
    <scope>NUCLEOTIDE SEQUENCE</scope>
    <source>
        <strain evidence="3">CBA3104</strain>
        <plasmid evidence="3">pCBA3104-01</plasmid>
    </source>
</reference>
<dbReference type="InterPro" id="IPR012495">
    <property type="entry name" value="TadE-like_dom"/>
</dbReference>
<feature type="domain" description="TadE-like" evidence="2">
    <location>
        <begin position="44"/>
        <end position="80"/>
    </location>
</feature>
<protein>
    <submittedName>
        <fullName evidence="3">Pilus assembly protein</fullName>
    </submittedName>
</protein>
<keyword evidence="1" id="KW-0812">Transmembrane</keyword>
<evidence type="ECO:0000313" key="3">
    <source>
        <dbReference type="EMBL" id="UQN31828.1"/>
    </source>
</evidence>
<evidence type="ECO:0000313" key="4">
    <source>
        <dbReference type="Proteomes" id="UP001055868"/>
    </source>
</evidence>
<feature type="transmembrane region" description="Helical" evidence="1">
    <location>
        <begin position="47"/>
        <end position="68"/>
    </location>
</feature>